<feature type="transmembrane region" description="Helical" evidence="6">
    <location>
        <begin position="405"/>
        <end position="426"/>
    </location>
</feature>
<feature type="transmembrane region" description="Helical" evidence="6">
    <location>
        <begin position="105"/>
        <end position="129"/>
    </location>
</feature>
<keyword evidence="3 6" id="KW-0812">Transmembrane</keyword>
<keyword evidence="5 6" id="KW-0472">Membrane</keyword>
<accession>A0A3R8Q2Y6</accession>
<proteinExistence type="predicted"/>
<feature type="transmembrane region" description="Helical" evidence="6">
    <location>
        <begin position="135"/>
        <end position="156"/>
    </location>
</feature>
<evidence type="ECO:0000256" key="3">
    <source>
        <dbReference type="ARBA" id="ARBA00022692"/>
    </source>
</evidence>
<evidence type="ECO:0000256" key="4">
    <source>
        <dbReference type="ARBA" id="ARBA00022989"/>
    </source>
</evidence>
<feature type="transmembrane region" description="Helical" evidence="6">
    <location>
        <begin position="438"/>
        <end position="455"/>
    </location>
</feature>
<comment type="caution">
    <text evidence="8">The sequence shown here is derived from an EMBL/GenBank/DDBJ whole genome shotgun (WGS) entry which is preliminary data.</text>
</comment>
<dbReference type="PANTHER" id="PTHR43495:SF5">
    <property type="entry name" value="GAMMA-AMINOBUTYRIC ACID PERMEASE"/>
    <property type="match status" value="1"/>
</dbReference>
<dbReference type="PANTHER" id="PTHR43495">
    <property type="entry name" value="GABA PERMEASE"/>
    <property type="match status" value="1"/>
</dbReference>
<comment type="subcellular location">
    <subcellularLocation>
        <location evidence="1">Membrane</location>
        <topology evidence="1">Multi-pass membrane protein</topology>
    </subcellularLocation>
</comment>
<name>A0A3R8Q2Y6_9SPHN</name>
<feature type="transmembrane region" description="Helical" evidence="6">
    <location>
        <begin position="27"/>
        <end position="45"/>
    </location>
</feature>
<feature type="transmembrane region" description="Helical" evidence="6">
    <location>
        <begin position="365"/>
        <end position="384"/>
    </location>
</feature>
<dbReference type="GO" id="GO:0055085">
    <property type="term" value="P:transmembrane transport"/>
    <property type="evidence" value="ECO:0007669"/>
    <property type="project" value="InterPro"/>
</dbReference>
<dbReference type="RefSeq" id="WP_125231145.1">
    <property type="nucleotide sequence ID" value="NZ_RWJI01000002.1"/>
</dbReference>
<feature type="transmembrane region" description="Helical" evidence="6">
    <location>
        <begin position="293"/>
        <end position="319"/>
    </location>
</feature>
<dbReference type="OrthoDB" id="5297508at2"/>
<reference evidence="8 9" key="1">
    <citation type="submission" date="2018-12" db="EMBL/GenBank/DDBJ databases">
        <authorList>
            <person name="Kim S.-J."/>
            <person name="Jung G.-Y."/>
        </authorList>
    </citation>
    <scope>NUCLEOTIDE SEQUENCE [LARGE SCALE GENOMIC DNA]</scope>
    <source>
        <strain evidence="8 9">03SU3-P</strain>
    </source>
</reference>
<feature type="transmembrane region" description="Helical" evidence="6">
    <location>
        <begin position="339"/>
        <end position="359"/>
    </location>
</feature>
<dbReference type="Proteomes" id="UP000268553">
    <property type="component" value="Unassembled WGS sequence"/>
</dbReference>
<sequence length="460" mass="49141">MTNIAHNVATETNGGAELSRSLKSRHVSMIAIGGIIGAGLFVGSSTTISQAGPAAVFSFAIAGFIILLVMRMISEMAIAVDGVQTFPDFARAGLGHLAGFMSGWLYWYFWVVVVAIEAIAGAQILHGWFPAVPELGIGIALMAILTAVNLMSARAYGEFEFWFSSIKVAAIIVFILICAAWAFGLTSGSGSTFGNLTAHDGFVPNGWGVVLAAATSTIFSLVGAEIATIAAAESEEPSKVIGRMTVSVTMRILIFYVLSIFLIVSVVPWTEIVPKVSPFATTLAYMGLPAGQFIMEAVVLVAVLSCLNSGLYVTSRALFGLAKHKDAPLWLVQVNNRKVPARAILIASLFSYVALAADAVSRDVVFSFLINSCGVTMLLLYLMTSGAQLKLRRKYEAEAPERLQIKMWFHPFGTYIAMAAMLVILVAKGLDPAASQELWLSLLVAGGFAAAFFIFRRRVA</sequence>
<evidence type="ECO:0000313" key="8">
    <source>
        <dbReference type="EMBL" id="RRQ51170.1"/>
    </source>
</evidence>
<evidence type="ECO:0000256" key="1">
    <source>
        <dbReference type="ARBA" id="ARBA00004141"/>
    </source>
</evidence>
<keyword evidence="9" id="KW-1185">Reference proteome</keyword>
<dbReference type="Pfam" id="PF00324">
    <property type="entry name" value="AA_permease"/>
    <property type="match status" value="1"/>
</dbReference>
<dbReference type="InterPro" id="IPR004841">
    <property type="entry name" value="AA-permease/SLC12A_dom"/>
</dbReference>
<dbReference type="PIRSF" id="PIRSF006060">
    <property type="entry name" value="AA_transporter"/>
    <property type="match status" value="1"/>
</dbReference>
<feature type="transmembrane region" description="Helical" evidence="6">
    <location>
        <begin position="168"/>
        <end position="186"/>
    </location>
</feature>
<feature type="transmembrane region" description="Helical" evidence="6">
    <location>
        <begin position="206"/>
        <end position="232"/>
    </location>
</feature>
<feature type="transmembrane region" description="Helical" evidence="6">
    <location>
        <begin position="253"/>
        <end position="273"/>
    </location>
</feature>
<evidence type="ECO:0000256" key="2">
    <source>
        <dbReference type="ARBA" id="ARBA00022448"/>
    </source>
</evidence>
<organism evidence="8 9">
    <name type="scientific">Sphingorhabdus wooponensis</name>
    <dbReference type="NCBI Taxonomy" id="940136"/>
    <lineage>
        <taxon>Bacteria</taxon>
        <taxon>Pseudomonadati</taxon>
        <taxon>Pseudomonadota</taxon>
        <taxon>Alphaproteobacteria</taxon>
        <taxon>Sphingomonadales</taxon>
        <taxon>Sphingomonadaceae</taxon>
        <taxon>Sphingorhabdus</taxon>
    </lineage>
</organism>
<feature type="transmembrane region" description="Helical" evidence="6">
    <location>
        <begin position="51"/>
        <end position="70"/>
    </location>
</feature>
<evidence type="ECO:0000313" key="9">
    <source>
        <dbReference type="Proteomes" id="UP000268553"/>
    </source>
</evidence>
<dbReference type="AlphaFoldDB" id="A0A3R8Q2Y6"/>
<evidence type="ECO:0000256" key="5">
    <source>
        <dbReference type="ARBA" id="ARBA00023136"/>
    </source>
</evidence>
<evidence type="ECO:0000259" key="7">
    <source>
        <dbReference type="Pfam" id="PF00324"/>
    </source>
</evidence>
<dbReference type="EMBL" id="RWJI01000002">
    <property type="protein sequence ID" value="RRQ51170.1"/>
    <property type="molecule type" value="Genomic_DNA"/>
</dbReference>
<dbReference type="Gene3D" id="1.20.1740.10">
    <property type="entry name" value="Amino acid/polyamine transporter I"/>
    <property type="match status" value="1"/>
</dbReference>
<dbReference type="FunFam" id="1.20.1740.10:FF:000001">
    <property type="entry name" value="Amino acid permease"/>
    <property type="match status" value="1"/>
</dbReference>
<keyword evidence="2" id="KW-0813">Transport</keyword>
<gene>
    <name evidence="8" type="ORF">D7D48_09335</name>
</gene>
<keyword evidence="4 6" id="KW-1133">Transmembrane helix</keyword>
<evidence type="ECO:0000256" key="6">
    <source>
        <dbReference type="SAM" id="Phobius"/>
    </source>
</evidence>
<dbReference type="GO" id="GO:0016020">
    <property type="term" value="C:membrane"/>
    <property type="evidence" value="ECO:0007669"/>
    <property type="project" value="UniProtKB-SubCell"/>
</dbReference>
<feature type="domain" description="Amino acid permease/ SLC12A" evidence="7">
    <location>
        <begin position="26"/>
        <end position="435"/>
    </location>
</feature>
<protein>
    <submittedName>
        <fullName evidence="8">Amino acid permease</fullName>
    </submittedName>
</protein>